<dbReference type="InterPro" id="IPR001867">
    <property type="entry name" value="OmpR/PhoB-type_DNA-bd"/>
</dbReference>
<evidence type="ECO:0000256" key="3">
    <source>
        <dbReference type="SAM" id="MobiDB-lite"/>
    </source>
</evidence>
<comment type="caution">
    <text evidence="5">The sequence shown here is derived from an EMBL/GenBank/DDBJ whole genome shotgun (WGS) entry which is preliminary data.</text>
</comment>
<feature type="region of interest" description="Disordered" evidence="3">
    <location>
        <begin position="112"/>
        <end position="143"/>
    </location>
</feature>
<dbReference type="SUPFAM" id="SSF46894">
    <property type="entry name" value="C-terminal effector domain of the bipartite response regulators"/>
    <property type="match status" value="1"/>
</dbReference>
<evidence type="ECO:0000313" key="6">
    <source>
        <dbReference type="Proteomes" id="UP001155586"/>
    </source>
</evidence>
<dbReference type="PROSITE" id="PS51755">
    <property type="entry name" value="OMPR_PHOB"/>
    <property type="match status" value="1"/>
</dbReference>
<feature type="DNA-binding region" description="OmpR/PhoB-type" evidence="2">
    <location>
        <begin position="5"/>
        <end position="104"/>
    </location>
</feature>
<evidence type="ECO:0000256" key="2">
    <source>
        <dbReference type="PROSITE-ProRule" id="PRU01091"/>
    </source>
</evidence>
<evidence type="ECO:0000313" key="5">
    <source>
        <dbReference type="EMBL" id="MCW8333095.1"/>
    </source>
</evidence>
<dbReference type="Proteomes" id="UP001155586">
    <property type="component" value="Unassembled WGS sequence"/>
</dbReference>
<reference evidence="5" key="1">
    <citation type="submission" date="2022-02" db="EMBL/GenBank/DDBJ databases">
        <title>Vibrio sp. nov., a new bacterium isolated from Bohai sea, China.</title>
        <authorList>
            <person name="Yuan Y."/>
        </authorList>
    </citation>
    <scope>NUCLEOTIDE SEQUENCE</scope>
    <source>
        <strain evidence="5">DBSS07</strain>
    </source>
</reference>
<dbReference type="Gene3D" id="1.10.10.10">
    <property type="entry name" value="Winged helix-like DNA-binding domain superfamily/Winged helix DNA-binding domain"/>
    <property type="match status" value="1"/>
</dbReference>
<gene>
    <name evidence="5" type="ORF">MD483_04530</name>
</gene>
<name>A0A9X3CD75_9VIBR</name>
<dbReference type="Pfam" id="PF00486">
    <property type="entry name" value="Trans_reg_C"/>
    <property type="match status" value="1"/>
</dbReference>
<dbReference type="InterPro" id="IPR011990">
    <property type="entry name" value="TPR-like_helical_dom_sf"/>
</dbReference>
<evidence type="ECO:0000259" key="4">
    <source>
        <dbReference type="PROSITE" id="PS51755"/>
    </source>
</evidence>
<keyword evidence="6" id="KW-1185">Reference proteome</keyword>
<dbReference type="CDD" id="cd00383">
    <property type="entry name" value="trans_reg_C"/>
    <property type="match status" value="1"/>
</dbReference>
<dbReference type="GO" id="GO:0003677">
    <property type="term" value="F:DNA binding"/>
    <property type="evidence" value="ECO:0007669"/>
    <property type="project" value="UniProtKB-UniRule"/>
</dbReference>
<dbReference type="SMART" id="SM00862">
    <property type="entry name" value="Trans_reg_C"/>
    <property type="match status" value="1"/>
</dbReference>
<dbReference type="GO" id="GO:0006355">
    <property type="term" value="P:regulation of DNA-templated transcription"/>
    <property type="evidence" value="ECO:0007669"/>
    <property type="project" value="InterPro"/>
</dbReference>
<accession>A0A9X3CD75</accession>
<evidence type="ECO:0000256" key="1">
    <source>
        <dbReference type="ARBA" id="ARBA00023125"/>
    </source>
</evidence>
<dbReference type="InterPro" id="IPR016032">
    <property type="entry name" value="Sig_transdc_resp-reg_C-effctor"/>
</dbReference>
<dbReference type="RefSeq" id="WP_265686774.1">
    <property type="nucleotide sequence ID" value="NZ_JAKRRX010000016.1"/>
</dbReference>
<dbReference type="EMBL" id="JAKRRX010000016">
    <property type="protein sequence ID" value="MCW8333095.1"/>
    <property type="molecule type" value="Genomic_DNA"/>
</dbReference>
<proteinExistence type="predicted"/>
<organism evidence="5 6">
    <name type="scientific">Vibrio paucivorans</name>
    <dbReference type="NCBI Taxonomy" id="2829489"/>
    <lineage>
        <taxon>Bacteria</taxon>
        <taxon>Pseudomonadati</taxon>
        <taxon>Pseudomonadota</taxon>
        <taxon>Gammaproteobacteria</taxon>
        <taxon>Vibrionales</taxon>
        <taxon>Vibrionaceae</taxon>
        <taxon>Vibrio</taxon>
    </lineage>
</organism>
<keyword evidence="1 2" id="KW-0238">DNA-binding</keyword>
<dbReference type="AlphaFoldDB" id="A0A9X3CD75"/>
<feature type="domain" description="OmpR/PhoB-type" evidence="4">
    <location>
        <begin position="5"/>
        <end position="104"/>
    </location>
</feature>
<dbReference type="GO" id="GO:0000160">
    <property type="term" value="P:phosphorelay signal transduction system"/>
    <property type="evidence" value="ECO:0007669"/>
    <property type="project" value="InterPro"/>
</dbReference>
<protein>
    <submittedName>
        <fullName evidence="5">Winged helix-turn-helix domain-containing protein</fullName>
    </submittedName>
</protein>
<feature type="compositionally biased region" description="Low complexity" evidence="3">
    <location>
        <begin position="134"/>
        <end position="143"/>
    </location>
</feature>
<dbReference type="InterPro" id="IPR036388">
    <property type="entry name" value="WH-like_DNA-bd_sf"/>
</dbReference>
<dbReference type="Gene3D" id="1.25.40.10">
    <property type="entry name" value="Tetratricopeptide repeat domain"/>
    <property type="match status" value="1"/>
</dbReference>
<sequence>MVSKATSFNIDEWSFIPNEGQIVFSDKTINIDKRLSKLLEFFCQNPGQTHTRDELIENVWNGMILTDQVVTQAVFELRKVLKQNSTKNESYIITVPKRGYKFFAEVGVSYETSNSGVTDYPQPETRPEIKEDTAPSTKTPTPRTKPWLPIALATIICFETGYILYSTLGNQTSPPISQPTRLGNFESRYVVLEISDDIQQDPVLFGVVTKFIEYVGYYSNIRIVHSPELQKIAAIELKLATSPSRDGQYTRLTMRYHNRVSNQGHLSRRYPTELASIHQTLFSMLDDMLGALYISPPKQELMQLLEQLPSDEAALEHVLTGIGYLYNGEPMEKALVNLRLAKQLAPDHDFTYTVNYIGEMFRIFNSNDSNKQQMTVALNDEYRDRLTRLLEQGKMPRVYDAMAMMALSEDNPEKAMRILLSLPDQKHSILSYLLLAKAEESRGNGGAAKELYLKATQSNSSLRAVQFASPLFFDSNLDPLLKEFE</sequence>